<evidence type="ECO:0000256" key="9">
    <source>
        <dbReference type="SAM" id="MobiDB-lite"/>
    </source>
</evidence>
<accession>A0A1G9SMM4</accession>
<dbReference type="AlphaFoldDB" id="A0A1G9SMM4"/>
<protein>
    <recommendedName>
        <fullName evidence="8">Peptidoglycan-associated lipoprotein</fullName>
        <shortName evidence="8">PAL</shortName>
    </recommendedName>
</protein>
<dbReference type="PRINTS" id="PR01021">
    <property type="entry name" value="OMPADOMAIN"/>
</dbReference>
<dbReference type="PROSITE" id="PS51257">
    <property type="entry name" value="PROKAR_LIPOPROTEIN"/>
    <property type="match status" value="1"/>
</dbReference>
<keyword evidence="7 8" id="KW-0131">Cell cycle</keyword>
<dbReference type="InterPro" id="IPR036737">
    <property type="entry name" value="OmpA-like_sf"/>
</dbReference>
<dbReference type="InterPro" id="IPR006664">
    <property type="entry name" value="OMP_bac"/>
</dbReference>
<evidence type="ECO:0000256" key="6">
    <source>
        <dbReference type="ARBA" id="ARBA00023288"/>
    </source>
</evidence>
<comment type="subcellular location">
    <subcellularLocation>
        <location evidence="8">Cell outer membrane</location>
        <topology evidence="8">Lipid-anchor</topology>
    </subcellularLocation>
</comment>
<dbReference type="PANTHER" id="PTHR30329:SF21">
    <property type="entry name" value="LIPOPROTEIN YIAD-RELATED"/>
    <property type="match status" value="1"/>
</dbReference>
<dbReference type="OrthoDB" id="9809164at2"/>
<dbReference type="PROSITE" id="PS01068">
    <property type="entry name" value="OMPA_1"/>
    <property type="match status" value="1"/>
</dbReference>
<organism evidence="12 13">
    <name type="scientific">Oryzisolibacter propanilivorax</name>
    <dbReference type="NCBI Taxonomy" id="1527607"/>
    <lineage>
        <taxon>Bacteria</taxon>
        <taxon>Pseudomonadati</taxon>
        <taxon>Pseudomonadota</taxon>
        <taxon>Betaproteobacteria</taxon>
        <taxon>Burkholderiales</taxon>
        <taxon>Comamonadaceae</taxon>
        <taxon>Oryzisolibacter</taxon>
    </lineage>
</organism>
<dbReference type="HAMAP" id="MF_02204">
    <property type="entry name" value="Pal"/>
    <property type="match status" value="1"/>
</dbReference>
<dbReference type="Pfam" id="PF00691">
    <property type="entry name" value="OmpA"/>
    <property type="match status" value="1"/>
</dbReference>
<evidence type="ECO:0000256" key="3">
    <source>
        <dbReference type="ARBA" id="ARBA00023136"/>
    </source>
</evidence>
<feature type="region of interest" description="Disordered" evidence="9">
    <location>
        <begin position="159"/>
        <end position="182"/>
    </location>
</feature>
<evidence type="ECO:0000313" key="13">
    <source>
        <dbReference type="Proteomes" id="UP000198552"/>
    </source>
</evidence>
<keyword evidence="4 8" id="KW-0564">Palmitate</keyword>
<evidence type="ECO:0000256" key="5">
    <source>
        <dbReference type="ARBA" id="ARBA00023237"/>
    </source>
</evidence>
<dbReference type="RefSeq" id="WP_091569187.1">
    <property type="nucleotide sequence ID" value="NZ_FNHP01000005.1"/>
</dbReference>
<dbReference type="GO" id="GO:0051301">
    <property type="term" value="P:cell division"/>
    <property type="evidence" value="ECO:0007669"/>
    <property type="project" value="UniProtKB-UniRule"/>
</dbReference>
<dbReference type="CDD" id="cd07185">
    <property type="entry name" value="OmpA_C-like"/>
    <property type="match status" value="1"/>
</dbReference>
<dbReference type="InterPro" id="IPR014169">
    <property type="entry name" value="Pal_lipo_C"/>
</dbReference>
<sequence length="182" mass="19229">MIAFPLKRVSAAFAIAALVAGCSSGVKLDDVPVEDRGAMSTAPNPGANSGSMGQSGVAPVDLSQSAQNAGGPVGVERIVYFDFDSFVVKPEYQSLLEGHARYLKAAPARKVMIEGHTDERGGREYNLALGQKRAEAVRRSLALLGVGDAQMEAVSFGKEKPAISGHGEDAHSQNRRAELTYR</sequence>
<dbReference type="InterPro" id="IPR006665">
    <property type="entry name" value="OmpA-like"/>
</dbReference>
<dbReference type="STRING" id="1527607.SAMN05428957_10537"/>
<evidence type="ECO:0000256" key="7">
    <source>
        <dbReference type="ARBA" id="ARBA00023306"/>
    </source>
</evidence>
<dbReference type="InterPro" id="IPR006690">
    <property type="entry name" value="OMPA-like_CS"/>
</dbReference>
<keyword evidence="3 8" id="KW-0472">Membrane</keyword>
<evidence type="ECO:0000256" key="1">
    <source>
        <dbReference type="ARBA" id="ARBA00022618"/>
    </source>
</evidence>
<dbReference type="PROSITE" id="PS51123">
    <property type="entry name" value="OMPA_2"/>
    <property type="match status" value="1"/>
</dbReference>
<evidence type="ECO:0000259" key="11">
    <source>
        <dbReference type="PROSITE" id="PS51123"/>
    </source>
</evidence>
<keyword evidence="1 8" id="KW-0132">Cell division</keyword>
<evidence type="ECO:0000256" key="2">
    <source>
        <dbReference type="ARBA" id="ARBA00022729"/>
    </source>
</evidence>
<dbReference type="InterPro" id="IPR050330">
    <property type="entry name" value="Bact_OuterMem_StrucFunc"/>
</dbReference>
<name>A0A1G9SMM4_9BURK</name>
<evidence type="ECO:0000256" key="4">
    <source>
        <dbReference type="ARBA" id="ARBA00023139"/>
    </source>
</evidence>
<dbReference type="Proteomes" id="UP000198552">
    <property type="component" value="Unassembled WGS sequence"/>
</dbReference>
<proteinExistence type="inferred from homology"/>
<feature type="compositionally biased region" description="Polar residues" evidence="9">
    <location>
        <begin position="41"/>
        <end position="54"/>
    </location>
</feature>
<comment type="function">
    <text evidence="8">Part of the Tol-Pal system, which plays a role in outer membrane invagination during cell division and is important for maintaining outer membrane integrity.</text>
</comment>
<evidence type="ECO:0000313" key="12">
    <source>
        <dbReference type="EMBL" id="SDM36689.1"/>
    </source>
</evidence>
<evidence type="ECO:0000256" key="8">
    <source>
        <dbReference type="HAMAP-Rule" id="MF_02204"/>
    </source>
</evidence>
<dbReference type="EMBL" id="FNHP01000005">
    <property type="protein sequence ID" value="SDM36689.1"/>
    <property type="molecule type" value="Genomic_DNA"/>
</dbReference>
<feature type="chain" id="PRO_5011661383" description="Peptidoglycan-associated lipoprotein" evidence="10">
    <location>
        <begin position="29"/>
        <end position="182"/>
    </location>
</feature>
<keyword evidence="6 8" id="KW-0449">Lipoprotein</keyword>
<dbReference type="SUPFAM" id="SSF103088">
    <property type="entry name" value="OmpA-like"/>
    <property type="match status" value="1"/>
</dbReference>
<comment type="subunit">
    <text evidence="8">The Tol-Pal system is composed of five core proteins: the inner membrane proteins TolA, TolQ and TolR, the periplasmic protein TolB and the outer membrane protein Pal. They form a network linking the inner and outer membranes and the peptidoglycan layer.</text>
</comment>
<dbReference type="PANTHER" id="PTHR30329">
    <property type="entry name" value="STATOR ELEMENT OF FLAGELLAR MOTOR COMPLEX"/>
    <property type="match status" value="1"/>
</dbReference>
<feature type="domain" description="OmpA-like" evidence="11">
    <location>
        <begin position="68"/>
        <end position="182"/>
    </location>
</feature>
<keyword evidence="13" id="KW-1185">Reference proteome</keyword>
<dbReference type="NCBIfam" id="TIGR02802">
    <property type="entry name" value="Pal_lipo"/>
    <property type="match status" value="1"/>
</dbReference>
<feature type="signal peptide" evidence="10">
    <location>
        <begin position="1"/>
        <end position="28"/>
    </location>
</feature>
<dbReference type="InterPro" id="IPR039001">
    <property type="entry name" value="Pal"/>
</dbReference>
<gene>
    <name evidence="8" type="primary">pal</name>
    <name evidence="12" type="ORF">SAMN05428957_10537</name>
</gene>
<dbReference type="Gene3D" id="3.30.1330.60">
    <property type="entry name" value="OmpA-like domain"/>
    <property type="match status" value="1"/>
</dbReference>
<keyword evidence="2 8" id="KW-0732">Signal</keyword>
<keyword evidence="5 8" id="KW-0998">Cell outer membrane</keyword>
<dbReference type="GO" id="GO:0009279">
    <property type="term" value="C:cell outer membrane"/>
    <property type="evidence" value="ECO:0007669"/>
    <property type="project" value="UniProtKB-SubCell"/>
</dbReference>
<evidence type="ECO:0000256" key="10">
    <source>
        <dbReference type="SAM" id="SignalP"/>
    </source>
</evidence>
<comment type="similarity">
    <text evidence="8">Belongs to the Pal lipoprotein family.</text>
</comment>
<feature type="region of interest" description="Disordered" evidence="9">
    <location>
        <begin position="36"/>
        <end position="68"/>
    </location>
</feature>
<reference evidence="13" key="1">
    <citation type="submission" date="2016-10" db="EMBL/GenBank/DDBJ databases">
        <authorList>
            <person name="Varghese N."/>
            <person name="Submissions S."/>
        </authorList>
    </citation>
    <scope>NUCLEOTIDE SEQUENCE [LARGE SCALE GENOMIC DNA]</scope>
    <source>
        <strain evidence="13">EPL6</strain>
    </source>
</reference>